<dbReference type="OrthoDB" id="430354at2759"/>
<accession>A0A0L6U580</accession>
<evidence type="ECO:0000256" key="6">
    <source>
        <dbReference type="ARBA" id="ARBA00022989"/>
    </source>
</evidence>
<dbReference type="EMBL" id="LAVV01015713">
    <property type="protein sequence ID" value="KNZ43678.1"/>
    <property type="molecule type" value="Genomic_DNA"/>
</dbReference>
<sequence>MKDSAYADQQHNLRKPTMSSSFYSGRNRKYFILLSISFCFLIYRLNSINSQDDQVGLTNRPANHHRPNGNEELSEHHRVVPFRIRGKDRQLKSNNQPSSTKSWRKWSFWQLPSSSRWLAKYHHIIAGELTHSLRGTSPSEWQSPTPPLPLHAKLHQRLQVWRAAPIPEPALWVQFNLQTCPDDRIGKNANYDLLKRAHLMWATMNSTHVRDKREEMIRNLEESERSGLMDEGNYGHGRGIVFTAGNVDTYSRVFLTVRMLREHLKCPLRIEVFSFPSEKPDPDTRKAMEDLGVKFMTVGWAEKDIHRNKNFHIKASALVACSFREPLYLDSDNLPAVLEPGTLESLWESKGYKKLGALFWPENELTNKTQLFEWCSIWIHRLLEDTRGCSSVATDRNTMSVSARDEWEQEAGQMLIDKSKHLDVLLLAESMLKDWKYWFQISDGDKDVFRYAMLALRKRWALPGRYLGAAGLSWNTLSGYCGHTMLQHDVMGRPLFIHMNLLKQIPSGISRGTTFKRTRTVNVRLTGNETEMDYGVEADMMANADETGAAIIEAPAPVRRRAALERGLQPFLHGGGNTAICADVKWKDPGLRPTENVQKWEDPTEIVYWDDDPRLKDFEDRYYDMGGSTTAVGF</sequence>
<dbReference type="GO" id="GO:0000139">
    <property type="term" value="C:Golgi membrane"/>
    <property type="evidence" value="ECO:0007669"/>
    <property type="project" value="UniProtKB-SubCell"/>
</dbReference>
<dbReference type="STRING" id="27349.A0A0L6U580"/>
<dbReference type="InterPro" id="IPR022751">
    <property type="entry name" value="Alpha_mannosyltransferase"/>
</dbReference>
<gene>
    <name evidence="9" type="ORF">VP01_999g4</name>
</gene>
<comment type="subcellular location">
    <subcellularLocation>
        <location evidence="1">Golgi apparatus membrane</location>
        <topology evidence="1">Single-pass type II membrane protein</topology>
    </subcellularLocation>
</comment>
<dbReference type="SUPFAM" id="SSF53448">
    <property type="entry name" value="Nucleotide-diphospho-sugar transferases"/>
    <property type="match status" value="1"/>
</dbReference>
<dbReference type="Proteomes" id="UP000037035">
    <property type="component" value="Unassembled WGS sequence"/>
</dbReference>
<keyword evidence="8" id="KW-0472">Membrane</keyword>
<dbReference type="PANTHER" id="PTHR31646:SF1">
    <property type="entry name" value="ALPHA-1,2-MANNOSYLTRANSFERASE MNN2"/>
    <property type="match status" value="1"/>
</dbReference>
<keyword evidence="3" id="KW-0808">Transferase</keyword>
<evidence type="ECO:0000256" key="1">
    <source>
        <dbReference type="ARBA" id="ARBA00004323"/>
    </source>
</evidence>
<keyword evidence="7" id="KW-0333">Golgi apparatus</keyword>
<reference evidence="9 10" key="1">
    <citation type="submission" date="2015-08" db="EMBL/GenBank/DDBJ databases">
        <title>Next Generation Sequencing and Analysis of the Genome of Puccinia sorghi L Schw, the Causal Agent of Maize Common Rust.</title>
        <authorList>
            <person name="Rochi L."/>
            <person name="Burguener G."/>
            <person name="Darino M."/>
            <person name="Turjanski A."/>
            <person name="Kreff E."/>
            <person name="Dieguez M.J."/>
            <person name="Sacco F."/>
        </authorList>
    </citation>
    <scope>NUCLEOTIDE SEQUENCE [LARGE SCALE GENOMIC DNA]</scope>
    <source>
        <strain evidence="9 10">RO10H11247</strain>
    </source>
</reference>
<evidence type="ECO:0000256" key="7">
    <source>
        <dbReference type="ARBA" id="ARBA00023034"/>
    </source>
</evidence>
<organism evidence="9 10">
    <name type="scientific">Puccinia sorghi</name>
    <dbReference type="NCBI Taxonomy" id="27349"/>
    <lineage>
        <taxon>Eukaryota</taxon>
        <taxon>Fungi</taxon>
        <taxon>Dikarya</taxon>
        <taxon>Basidiomycota</taxon>
        <taxon>Pucciniomycotina</taxon>
        <taxon>Pucciniomycetes</taxon>
        <taxon>Pucciniales</taxon>
        <taxon>Pucciniaceae</taxon>
        <taxon>Puccinia</taxon>
    </lineage>
</organism>
<comment type="caution">
    <text evidence="9">The sequence shown here is derived from an EMBL/GenBank/DDBJ whole genome shotgun (WGS) entry which is preliminary data.</text>
</comment>
<dbReference type="GO" id="GO:0000026">
    <property type="term" value="F:alpha-1,2-mannosyltransferase activity"/>
    <property type="evidence" value="ECO:0007669"/>
    <property type="project" value="TreeGrafter"/>
</dbReference>
<dbReference type="Pfam" id="PF11051">
    <property type="entry name" value="Mannosyl_trans3"/>
    <property type="match status" value="1"/>
</dbReference>
<comment type="similarity">
    <text evidence="2">Belongs to the MNN1/MNT family.</text>
</comment>
<dbReference type="GO" id="GO:0046354">
    <property type="term" value="P:mannan biosynthetic process"/>
    <property type="evidence" value="ECO:0007669"/>
    <property type="project" value="TreeGrafter"/>
</dbReference>
<evidence type="ECO:0000313" key="9">
    <source>
        <dbReference type="EMBL" id="KNZ43678.1"/>
    </source>
</evidence>
<protein>
    <recommendedName>
        <fullName evidence="11">Alpha 1,2-mannosyltransferase</fullName>
    </recommendedName>
</protein>
<keyword evidence="6" id="KW-1133">Transmembrane helix</keyword>
<dbReference type="VEuPathDB" id="FungiDB:VP01_999g4"/>
<evidence type="ECO:0000256" key="4">
    <source>
        <dbReference type="ARBA" id="ARBA00022692"/>
    </source>
</evidence>
<dbReference type="PANTHER" id="PTHR31646">
    <property type="entry name" value="ALPHA-1,2-MANNOSYLTRANSFERASE MNN2"/>
    <property type="match status" value="1"/>
</dbReference>
<keyword evidence="10" id="KW-1185">Reference proteome</keyword>
<keyword evidence="4" id="KW-0812">Transmembrane</keyword>
<evidence type="ECO:0000313" key="10">
    <source>
        <dbReference type="Proteomes" id="UP000037035"/>
    </source>
</evidence>
<evidence type="ECO:0000256" key="2">
    <source>
        <dbReference type="ARBA" id="ARBA00009105"/>
    </source>
</evidence>
<evidence type="ECO:0000256" key="3">
    <source>
        <dbReference type="ARBA" id="ARBA00022679"/>
    </source>
</evidence>
<proteinExistence type="inferred from homology"/>
<dbReference type="AlphaFoldDB" id="A0A0L6U580"/>
<evidence type="ECO:0008006" key="11">
    <source>
        <dbReference type="Google" id="ProtNLM"/>
    </source>
</evidence>
<name>A0A0L6U580_9BASI</name>
<keyword evidence="5" id="KW-0735">Signal-anchor</keyword>
<dbReference type="InterPro" id="IPR029044">
    <property type="entry name" value="Nucleotide-diphossugar_trans"/>
</dbReference>
<evidence type="ECO:0000256" key="8">
    <source>
        <dbReference type="ARBA" id="ARBA00023136"/>
    </source>
</evidence>
<evidence type="ECO:0000256" key="5">
    <source>
        <dbReference type="ARBA" id="ARBA00022968"/>
    </source>
</evidence>